<dbReference type="PANTHER" id="PTHR14969">
    <property type="entry name" value="SPHINGOSINE-1-PHOSPHATE PHOSPHOHYDROLASE"/>
    <property type="match status" value="1"/>
</dbReference>
<proteinExistence type="predicted"/>
<keyword evidence="1" id="KW-0732">Signal</keyword>
<dbReference type="EMBL" id="FYEW01000002">
    <property type="protein sequence ID" value="SNC75244.1"/>
    <property type="molecule type" value="Genomic_DNA"/>
</dbReference>
<evidence type="ECO:0000313" key="4">
    <source>
        <dbReference type="Proteomes" id="UP000198131"/>
    </source>
</evidence>
<evidence type="ECO:0000313" key="3">
    <source>
        <dbReference type="EMBL" id="SNC75244.1"/>
    </source>
</evidence>
<dbReference type="InterPro" id="IPR036938">
    <property type="entry name" value="PAP2/HPO_sf"/>
</dbReference>
<evidence type="ECO:0000256" key="1">
    <source>
        <dbReference type="SAM" id="SignalP"/>
    </source>
</evidence>
<dbReference type="CDD" id="cd03394">
    <property type="entry name" value="PAP2_like_5"/>
    <property type="match status" value="1"/>
</dbReference>
<evidence type="ECO:0000259" key="2">
    <source>
        <dbReference type="SMART" id="SM00014"/>
    </source>
</evidence>
<dbReference type="AlphaFoldDB" id="A0A212UB26"/>
<organism evidence="3 4">
    <name type="scientific">Hymenobacter gelipurpurascens</name>
    <dbReference type="NCBI Taxonomy" id="89968"/>
    <lineage>
        <taxon>Bacteria</taxon>
        <taxon>Pseudomonadati</taxon>
        <taxon>Bacteroidota</taxon>
        <taxon>Cytophagia</taxon>
        <taxon>Cytophagales</taxon>
        <taxon>Hymenobacteraceae</taxon>
        <taxon>Hymenobacter</taxon>
    </lineage>
</organism>
<dbReference type="SUPFAM" id="SSF48317">
    <property type="entry name" value="Acid phosphatase/Vanadium-dependent haloperoxidase"/>
    <property type="match status" value="1"/>
</dbReference>
<dbReference type="SMART" id="SM00014">
    <property type="entry name" value="acidPPc"/>
    <property type="match status" value="1"/>
</dbReference>
<dbReference type="RefSeq" id="WP_088844110.1">
    <property type="nucleotide sequence ID" value="NZ_FYEW01000002.1"/>
</dbReference>
<protein>
    <submittedName>
        <fullName evidence="3">PAP2 superfamily protein</fullName>
    </submittedName>
</protein>
<dbReference type="Gene3D" id="1.20.144.10">
    <property type="entry name" value="Phosphatidic acid phosphatase type 2/haloperoxidase"/>
    <property type="match status" value="1"/>
</dbReference>
<dbReference type="Pfam" id="PF01569">
    <property type="entry name" value="PAP2"/>
    <property type="match status" value="1"/>
</dbReference>
<feature type="signal peptide" evidence="1">
    <location>
        <begin position="1"/>
        <end position="20"/>
    </location>
</feature>
<dbReference type="OrthoDB" id="9773582at2"/>
<dbReference type="PANTHER" id="PTHR14969:SF13">
    <property type="entry name" value="AT30094P"/>
    <property type="match status" value="1"/>
</dbReference>
<dbReference type="Proteomes" id="UP000198131">
    <property type="component" value="Unassembled WGS sequence"/>
</dbReference>
<gene>
    <name evidence="3" type="ORF">SAMN06265337_2777</name>
</gene>
<reference evidence="4" key="1">
    <citation type="submission" date="2017-06" db="EMBL/GenBank/DDBJ databases">
        <authorList>
            <person name="Varghese N."/>
            <person name="Submissions S."/>
        </authorList>
    </citation>
    <scope>NUCLEOTIDE SEQUENCE [LARGE SCALE GENOMIC DNA]</scope>
    <source>
        <strain evidence="4">DSM 11116</strain>
    </source>
</reference>
<keyword evidence="4" id="KW-1185">Reference proteome</keyword>
<name>A0A212UB26_9BACT</name>
<feature type="chain" id="PRO_5012736154" evidence="1">
    <location>
        <begin position="21"/>
        <end position="268"/>
    </location>
</feature>
<accession>A0A212UB26</accession>
<sequence>MRFVFCFILLASLSGQSVFAQQLLSPATPTDSTGTAGSVPAHRLGTWLKRPVVWHTAVPVGLIGLGYLSRNENVLDEAKEMMREETTENFPRFHTSLDDYSRHLPIVVAYGLYAGGMKGERGVVPFTIIYGLSHALSTGVVSQLKSTSHTKRPDNAQDFSSFPSAHTAEAFMTATLLYEQFGRTRPWLAVGGYTIATATGAMRMLNNRHWVTDVLAGASIGALSAEAVWRLYPAVARLLPGRVGQKLLLVPTYAPGGAVGFALAVKNI</sequence>
<feature type="domain" description="Phosphatidic acid phosphatase type 2/haloperoxidase" evidence="2">
    <location>
        <begin position="127"/>
        <end position="229"/>
    </location>
</feature>
<dbReference type="InterPro" id="IPR000326">
    <property type="entry name" value="PAP2/HPO"/>
</dbReference>